<organism evidence="1 2">
    <name type="scientific">Triticum urartu</name>
    <name type="common">Red wild einkorn</name>
    <name type="synonym">Crithodium urartu</name>
    <dbReference type="NCBI Taxonomy" id="4572"/>
    <lineage>
        <taxon>Eukaryota</taxon>
        <taxon>Viridiplantae</taxon>
        <taxon>Streptophyta</taxon>
        <taxon>Embryophyta</taxon>
        <taxon>Tracheophyta</taxon>
        <taxon>Spermatophyta</taxon>
        <taxon>Magnoliopsida</taxon>
        <taxon>Liliopsida</taxon>
        <taxon>Poales</taxon>
        <taxon>Poaceae</taxon>
        <taxon>BOP clade</taxon>
        <taxon>Pooideae</taxon>
        <taxon>Triticodae</taxon>
        <taxon>Triticeae</taxon>
        <taxon>Triticinae</taxon>
        <taxon>Triticum</taxon>
    </lineage>
</organism>
<proteinExistence type="predicted"/>
<reference evidence="1" key="3">
    <citation type="submission" date="2022-06" db="UniProtKB">
        <authorList>
            <consortium name="EnsemblPlants"/>
        </authorList>
    </citation>
    <scope>IDENTIFICATION</scope>
</reference>
<dbReference type="EnsemblPlants" id="TuG1812G0600003390.01.T01">
    <property type="protein sequence ID" value="TuG1812G0600003390.01.T01.cds278984"/>
    <property type="gene ID" value="TuG1812G0600003390.01"/>
</dbReference>
<dbReference type="Gramene" id="TuG1812G0600003390.01.T01">
    <property type="protein sequence ID" value="TuG1812G0600003390.01.T01.cds278984"/>
    <property type="gene ID" value="TuG1812G0600003390.01"/>
</dbReference>
<keyword evidence="2" id="KW-1185">Reference proteome</keyword>
<dbReference type="Proteomes" id="UP000015106">
    <property type="component" value="Chromosome 6"/>
</dbReference>
<protein>
    <submittedName>
        <fullName evidence="1">Uncharacterized protein</fullName>
    </submittedName>
</protein>
<dbReference type="AlphaFoldDB" id="A0A8R7QR55"/>
<accession>A0A8R7QR55</accession>
<reference evidence="1" key="2">
    <citation type="submission" date="2018-03" db="EMBL/GenBank/DDBJ databases">
        <title>The Triticum urartu genome reveals the dynamic nature of wheat genome evolution.</title>
        <authorList>
            <person name="Ling H."/>
            <person name="Ma B."/>
            <person name="Shi X."/>
            <person name="Liu H."/>
            <person name="Dong L."/>
            <person name="Sun H."/>
            <person name="Cao Y."/>
            <person name="Gao Q."/>
            <person name="Zheng S."/>
            <person name="Li Y."/>
            <person name="Yu Y."/>
            <person name="Du H."/>
            <person name="Qi M."/>
            <person name="Li Y."/>
            <person name="Yu H."/>
            <person name="Cui Y."/>
            <person name="Wang N."/>
            <person name="Chen C."/>
            <person name="Wu H."/>
            <person name="Zhao Y."/>
            <person name="Zhang J."/>
            <person name="Li Y."/>
            <person name="Zhou W."/>
            <person name="Zhang B."/>
            <person name="Hu W."/>
            <person name="Eijk M."/>
            <person name="Tang J."/>
            <person name="Witsenboer H."/>
            <person name="Zhao S."/>
            <person name="Li Z."/>
            <person name="Zhang A."/>
            <person name="Wang D."/>
            <person name="Liang C."/>
        </authorList>
    </citation>
    <scope>NUCLEOTIDE SEQUENCE [LARGE SCALE GENOMIC DNA]</scope>
    <source>
        <strain evidence="1">cv. G1812</strain>
    </source>
</reference>
<evidence type="ECO:0000313" key="1">
    <source>
        <dbReference type="EnsemblPlants" id="TuG1812G0600003390.01.T01.cds278984"/>
    </source>
</evidence>
<reference evidence="2" key="1">
    <citation type="journal article" date="2013" name="Nature">
        <title>Draft genome of the wheat A-genome progenitor Triticum urartu.</title>
        <authorList>
            <person name="Ling H.Q."/>
            <person name="Zhao S."/>
            <person name="Liu D."/>
            <person name="Wang J."/>
            <person name="Sun H."/>
            <person name="Zhang C."/>
            <person name="Fan H."/>
            <person name="Li D."/>
            <person name="Dong L."/>
            <person name="Tao Y."/>
            <person name="Gao C."/>
            <person name="Wu H."/>
            <person name="Li Y."/>
            <person name="Cui Y."/>
            <person name="Guo X."/>
            <person name="Zheng S."/>
            <person name="Wang B."/>
            <person name="Yu K."/>
            <person name="Liang Q."/>
            <person name="Yang W."/>
            <person name="Lou X."/>
            <person name="Chen J."/>
            <person name="Feng M."/>
            <person name="Jian J."/>
            <person name="Zhang X."/>
            <person name="Luo G."/>
            <person name="Jiang Y."/>
            <person name="Liu J."/>
            <person name="Wang Z."/>
            <person name="Sha Y."/>
            <person name="Zhang B."/>
            <person name="Wu H."/>
            <person name="Tang D."/>
            <person name="Shen Q."/>
            <person name="Xue P."/>
            <person name="Zou S."/>
            <person name="Wang X."/>
            <person name="Liu X."/>
            <person name="Wang F."/>
            <person name="Yang Y."/>
            <person name="An X."/>
            <person name="Dong Z."/>
            <person name="Zhang K."/>
            <person name="Zhang X."/>
            <person name="Luo M.C."/>
            <person name="Dvorak J."/>
            <person name="Tong Y."/>
            <person name="Wang J."/>
            <person name="Yang H."/>
            <person name="Li Z."/>
            <person name="Wang D."/>
            <person name="Zhang A."/>
            <person name="Wang J."/>
        </authorList>
    </citation>
    <scope>NUCLEOTIDE SEQUENCE</scope>
    <source>
        <strain evidence="2">cv. G1812</strain>
    </source>
</reference>
<evidence type="ECO:0000313" key="2">
    <source>
        <dbReference type="Proteomes" id="UP000015106"/>
    </source>
</evidence>
<sequence length="133" mass="15291">MVYYFIQKSGRVFCPSTIKQSINHYFVGINSTPTSPLVHFSPNIECPVWLSHRKKHHHQHVVSMNTGFTVCFYHPLGEFERIISLLKTTKHLKKAIVSDNVRRKPSLPHLFQNAVGSIKSIHQAHAFNQIFKG</sequence>
<name>A0A8R7QR55_TRIUA</name>